<feature type="non-terminal residue" evidence="1">
    <location>
        <position position="93"/>
    </location>
</feature>
<evidence type="ECO:0000313" key="2">
    <source>
        <dbReference type="Proteomes" id="UP001219934"/>
    </source>
</evidence>
<comment type="caution">
    <text evidence="1">The sequence shown here is derived from an EMBL/GenBank/DDBJ whole genome shotgun (WGS) entry which is preliminary data.</text>
</comment>
<sequence length="93" mass="10573">TVIFSVCPAGMQHRHMDTHAAATAFQTHRIRQEGVQFGSVGRITASPAFSDLQILSDRGELHLRKTIQGSTCEIRRLREREEHGRTNHTCYEK</sequence>
<keyword evidence="2" id="KW-1185">Reference proteome</keyword>
<gene>
    <name evidence="1" type="ORF">JOQ06_000253</name>
</gene>
<dbReference type="Proteomes" id="UP001219934">
    <property type="component" value="Unassembled WGS sequence"/>
</dbReference>
<feature type="non-terminal residue" evidence="1">
    <location>
        <position position="1"/>
    </location>
</feature>
<name>A0AAD6F779_9TELE</name>
<reference evidence="1" key="1">
    <citation type="submission" date="2022-11" db="EMBL/GenBank/DDBJ databases">
        <title>Chromosome-level genome of Pogonophryne albipinna.</title>
        <authorList>
            <person name="Jo E."/>
        </authorList>
    </citation>
    <scope>NUCLEOTIDE SEQUENCE</scope>
    <source>
        <strain evidence="1">SGF0006</strain>
        <tissue evidence="1">Muscle</tissue>
    </source>
</reference>
<accession>A0AAD6F779</accession>
<organism evidence="1 2">
    <name type="scientific">Pogonophryne albipinna</name>
    <dbReference type="NCBI Taxonomy" id="1090488"/>
    <lineage>
        <taxon>Eukaryota</taxon>
        <taxon>Metazoa</taxon>
        <taxon>Chordata</taxon>
        <taxon>Craniata</taxon>
        <taxon>Vertebrata</taxon>
        <taxon>Euteleostomi</taxon>
        <taxon>Actinopterygii</taxon>
        <taxon>Neopterygii</taxon>
        <taxon>Teleostei</taxon>
        <taxon>Neoteleostei</taxon>
        <taxon>Acanthomorphata</taxon>
        <taxon>Eupercaria</taxon>
        <taxon>Perciformes</taxon>
        <taxon>Notothenioidei</taxon>
        <taxon>Pogonophryne</taxon>
    </lineage>
</organism>
<protein>
    <submittedName>
        <fullName evidence="1">Uncharacterized protein</fullName>
    </submittedName>
</protein>
<evidence type="ECO:0000313" key="1">
    <source>
        <dbReference type="EMBL" id="KAJ4924011.1"/>
    </source>
</evidence>
<dbReference type="EMBL" id="JAPTMU010000023">
    <property type="protein sequence ID" value="KAJ4924011.1"/>
    <property type="molecule type" value="Genomic_DNA"/>
</dbReference>
<proteinExistence type="predicted"/>
<dbReference type="AlphaFoldDB" id="A0AAD6F779"/>